<dbReference type="Proteomes" id="UP001649230">
    <property type="component" value="Chromosome"/>
</dbReference>
<dbReference type="EMBL" id="CP090978">
    <property type="protein sequence ID" value="UJF34301.1"/>
    <property type="molecule type" value="Genomic_DNA"/>
</dbReference>
<accession>A0ABY3SK07</accession>
<dbReference type="InterPro" id="IPR027417">
    <property type="entry name" value="P-loop_NTPase"/>
</dbReference>
<dbReference type="PANTHER" id="PTHR12788:SF10">
    <property type="entry name" value="PROTEIN-TYROSINE SULFOTRANSFERASE"/>
    <property type="match status" value="1"/>
</dbReference>
<protein>
    <submittedName>
        <fullName evidence="2">Sulfotransferase</fullName>
    </submittedName>
</protein>
<keyword evidence="3" id="KW-1185">Reference proteome</keyword>
<evidence type="ECO:0000256" key="1">
    <source>
        <dbReference type="ARBA" id="ARBA00022679"/>
    </source>
</evidence>
<evidence type="ECO:0000313" key="2">
    <source>
        <dbReference type="EMBL" id="UJF34301.1"/>
    </source>
</evidence>
<evidence type="ECO:0000313" key="3">
    <source>
        <dbReference type="Proteomes" id="UP001649230"/>
    </source>
</evidence>
<proteinExistence type="predicted"/>
<reference evidence="2 3" key="1">
    <citation type="journal article" date="2024" name="Int. J. Syst. Evol. Microbiol.">
        <title>Paenibacillus hexagrammi sp. nov., a novel bacterium isolated from the gut content of Hexagrammos agrammus.</title>
        <authorList>
            <person name="Jung H.K."/>
            <person name="Kim D.G."/>
            <person name="Zin H."/>
            <person name="Park J."/>
            <person name="Jung H."/>
            <person name="Kim Y.O."/>
            <person name="Kong H.J."/>
            <person name="Kim J.W."/>
            <person name="Kim Y.S."/>
        </authorList>
    </citation>
    <scope>NUCLEOTIDE SEQUENCE [LARGE SCALE GENOMIC DNA]</scope>
    <source>
        <strain evidence="2 3">YPD9-1</strain>
    </source>
</reference>
<dbReference type="InterPro" id="IPR026634">
    <property type="entry name" value="TPST-like"/>
</dbReference>
<dbReference type="SUPFAM" id="SSF52540">
    <property type="entry name" value="P-loop containing nucleoside triphosphate hydrolases"/>
    <property type="match status" value="1"/>
</dbReference>
<sequence length="412" mass="48473">MINAQGKNLVFLLCVPRSGSSLATVMLQNHSKIFATQEMWFLMSLLDLKHNQHRPYGGMGIINQFFNGIVPDEVFQKAARSFSLQVYNGLLQSSEAEIVVDKSPRYYYLLEFIDSLFPQSKRIWLIRNPLSILSSYKKVESLTNSRFSIENDLLNPQFNIKMTDLTVGFFRYYHYFSSNHPLAYRLQYEKLVSNPVEEMRKVCKFLEITYEEDLEKYGEKMHSSKSDLFYSMGVGDPFLAKHSEPHRDSIDSWKDILSKKEVEMYCQVLGARIFHELGYSDVLEEAEKWTGVKFDAEPDMELIRFRTEQLNDASGHKWENQYEMKVHELHNQMFEEEITSKNDNYQLIQLQTTLSSLEIRLENSYIEQKRLRSKLEKHEELRGKINRLKSIVPFGNRISSWASEYLVHRGRE</sequence>
<dbReference type="PANTHER" id="PTHR12788">
    <property type="entry name" value="PROTEIN-TYROSINE SULFOTRANSFERASE 2"/>
    <property type="match status" value="1"/>
</dbReference>
<organism evidence="2 3">
    <name type="scientific">Paenibacillus hexagrammi</name>
    <dbReference type="NCBI Taxonomy" id="2908839"/>
    <lineage>
        <taxon>Bacteria</taxon>
        <taxon>Bacillati</taxon>
        <taxon>Bacillota</taxon>
        <taxon>Bacilli</taxon>
        <taxon>Bacillales</taxon>
        <taxon>Paenibacillaceae</taxon>
        <taxon>Paenibacillus</taxon>
    </lineage>
</organism>
<dbReference type="RefSeq" id="WP_235120875.1">
    <property type="nucleotide sequence ID" value="NZ_CP090978.1"/>
</dbReference>
<dbReference type="Gene3D" id="3.40.50.300">
    <property type="entry name" value="P-loop containing nucleotide triphosphate hydrolases"/>
    <property type="match status" value="1"/>
</dbReference>
<dbReference type="Pfam" id="PF13469">
    <property type="entry name" value="Sulfotransfer_3"/>
    <property type="match status" value="1"/>
</dbReference>
<gene>
    <name evidence="2" type="ORF">L0M14_03565</name>
</gene>
<keyword evidence="1" id="KW-0808">Transferase</keyword>
<name>A0ABY3SK07_9BACL</name>